<evidence type="ECO:0000313" key="9">
    <source>
        <dbReference type="Proteomes" id="UP000032803"/>
    </source>
</evidence>
<keyword evidence="4 6" id="KW-0289">Folate biosynthesis</keyword>
<evidence type="ECO:0000256" key="3">
    <source>
        <dbReference type="ARBA" id="ARBA00005708"/>
    </source>
</evidence>
<dbReference type="Pfam" id="PF02152">
    <property type="entry name" value="FolB"/>
    <property type="match status" value="1"/>
</dbReference>
<dbReference type="NCBIfam" id="TIGR00525">
    <property type="entry name" value="folB"/>
    <property type="match status" value="1"/>
</dbReference>
<dbReference type="InterPro" id="IPR043133">
    <property type="entry name" value="GTP-CH-I_C/QueF"/>
</dbReference>
<evidence type="ECO:0000256" key="5">
    <source>
        <dbReference type="ARBA" id="ARBA00023239"/>
    </source>
</evidence>
<evidence type="ECO:0000256" key="4">
    <source>
        <dbReference type="ARBA" id="ARBA00022909"/>
    </source>
</evidence>
<evidence type="ECO:0000256" key="6">
    <source>
        <dbReference type="RuleBase" id="RU362079"/>
    </source>
</evidence>
<name>A0A0A8ULZ1_LEGHA</name>
<dbReference type="EMBL" id="LN681225">
    <property type="protein sequence ID" value="CEK09753.1"/>
    <property type="molecule type" value="Genomic_DNA"/>
</dbReference>
<dbReference type="PATRIC" id="fig|449.7.peg.2760"/>
<keyword evidence="5 6" id="KW-0456">Lyase</keyword>
<dbReference type="GO" id="GO:0046654">
    <property type="term" value="P:tetrahydrofolate biosynthetic process"/>
    <property type="evidence" value="ECO:0007669"/>
    <property type="project" value="UniProtKB-UniRule"/>
</dbReference>
<dbReference type="KEGG" id="lha:LHA_0665"/>
<comment type="catalytic activity">
    <reaction evidence="1 6">
        <text>7,8-dihydroneopterin = 6-hydroxymethyl-7,8-dihydropterin + glycolaldehyde</text>
        <dbReference type="Rhea" id="RHEA:10540"/>
        <dbReference type="ChEBI" id="CHEBI:17001"/>
        <dbReference type="ChEBI" id="CHEBI:17071"/>
        <dbReference type="ChEBI" id="CHEBI:44841"/>
        <dbReference type="EC" id="4.1.2.25"/>
    </reaction>
</comment>
<dbReference type="PANTHER" id="PTHR42844:SF1">
    <property type="entry name" value="DIHYDRONEOPTERIN ALDOLASE 1-RELATED"/>
    <property type="match status" value="1"/>
</dbReference>
<dbReference type="GO" id="GO:0016301">
    <property type="term" value="F:kinase activity"/>
    <property type="evidence" value="ECO:0007669"/>
    <property type="project" value="UniProtKB-KW"/>
</dbReference>
<protein>
    <recommendedName>
        <fullName evidence="6">7,8-dihydroneopterin aldolase</fullName>
        <ecNumber evidence="6">4.1.2.25</ecNumber>
    </recommendedName>
</protein>
<dbReference type="InterPro" id="IPR006156">
    <property type="entry name" value="Dihydroneopterin_aldolase"/>
</dbReference>
<organism evidence="8 9">
    <name type="scientific">Legionella hackeliae</name>
    <dbReference type="NCBI Taxonomy" id="449"/>
    <lineage>
        <taxon>Bacteria</taxon>
        <taxon>Pseudomonadati</taxon>
        <taxon>Pseudomonadota</taxon>
        <taxon>Gammaproteobacteria</taxon>
        <taxon>Legionellales</taxon>
        <taxon>Legionellaceae</taxon>
        <taxon>Legionella</taxon>
    </lineage>
</organism>
<dbReference type="UniPathway" id="UPA00077">
    <property type="reaction ID" value="UER00154"/>
</dbReference>
<proteinExistence type="inferred from homology"/>
<dbReference type="GO" id="GO:0004150">
    <property type="term" value="F:dihydroneopterin aldolase activity"/>
    <property type="evidence" value="ECO:0007669"/>
    <property type="project" value="UniProtKB-UniRule"/>
</dbReference>
<dbReference type="NCBIfam" id="TIGR00526">
    <property type="entry name" value="folB_dom"/>
    <property type="match status" value="1"/>
</dbReference>
<dbReference type="GO" id="GO:0005737">
    <property type="term" value="C:cytoplasm"/>
    <property type="evidence" value="ECO:0007669"/>
    <property type="project" value="TreeGrafter"/>
</dbReference>
<evidence type="ECO:0000256" key="1">
    <source>
        <dbReference type="ARBA" id="ARBA00001353"/>
    </source>
</evidence>
<evidence type="ECO:0000313" key="8">
    <source>
        <dbReference type="EMBL" id="CEK09753.1"/>
    </source>
</evidence>
<dbReference type="RefSeq" id="WP_045105233.1">
    <property type="nucleotide sequence ID" value="NZ_LN681225.1"/>
</dbReference>
<dbReference type="GO" id="GO:0046656">
    <property type="term" value="P:folic acid biosynthetic process"/>
    <property type="evidence" value="ECO:0007669"/>
    <property type="project" value="UniProtKB-UniRule"/>
</dbReference>
<gene>
    <name evidence="8" type="ORF">LHA_0665</name>
</gene>
<accession>A0A0A8ULZ1</accession>
<dbReference type="InterPro" id="IPR006157">
    <property type="entry name" value="FolB_dom"/>
</dbReference>
<feature type="domain" description="Dihydroneopterin aldolase/epimerase" evidence="7">
    <location>
        <begin position="4"/>
        <end position="112"/>
    </location>
</feature>
<keyword evidence="8" id="KW-0418">Kinase</keyword>
<dbReference type="PANTHER" id="PTHR42844">
    <property type="entry name" value="DIHYDRONEOPTERIN ALDOLASE 1-RELATED"/>
    <property type="match status" value="1"/>
</dbReference>
<keyword evidence="9" id="KW-1185">Reference proteome</keyword>
<dbReference type="Gene3D" id="3.30.1130.10">
    <property type="match status" value="1"/>
</dbReference>
<comment type="function">
    <text evidence="6">Catalyzes the conversion of 7,8-dihydroneopterin to 6-hydroxymethyl-7,8-dihydropterin.</text>
</comment>
<dbReference type="HOGENOM" id="CLU_112632_0_2_6"/>
<comment type="pathway">
    <text evidence="2 6">Cofactor biosynthesis; tetrahydrofolate biosynthesis; 2-amino-4-hydroxy-6-hydroxymethyl-7,8-dihydropteridine diphosphate from 7,8-dihydroneopterin triphosphate: step 3/4.</text>
</comment>
<dbReference type="OrthoDB" id="9810587at2"/>
<dbReference type="EC" id="4.1.2.25" evidence="6"/>
<dbReference type="SMART" id="SM00905">
    <property type="entry name" value="FolB"/>
    <property type="match status" value="1"/>
</dbReference>
<dbReference type="SUPFAM" id="SSF55620">
    <property type="entry name" value="Tetrahydrobiopterin biosynthesis enzymes-like"/>
    <property type="match status" value="1"/>
</dbReference>
<dbReference type="Proteomes" id="UP000032803">
    <property type="component" value="Chromosome I"/>
</dbReference>
<evidence type="ECO:0000256" key="2">
    <source>
        <dbReference type="ARBA" id="ARBA00005013"/>
    </source>
</evidence>
<keyword evidence="8" id="KW-0808">Transferase</keyword>
<sequence>MDLLQIKGLSVLTRIGVYAWEQQILQRLLIDISIPGNFNACHDDIANTTDYDKLCQQVTAYVSCNAFHLIETVADNVANFIKQEFNIPQLTVSVSKPHAVKNASDIRITVTR</sequence>
<dbReference type="STRING" id="449.LHA_0665"/>
<dbReference type="AlphaFoldDB" id="A0A0A8ULZ1"/>
<evidence type="ECO:0000259" key="7">
    <source>
        <dbReference type="SMART" id="SM00905"/>
    </source>
</evidence>
<comment type="similarity">
    <text evidence="3 6">Belongs to the DHNA family.</text>
</comment>
<reference evidence="9" key="1">
    <citation type="submission" date="2014-09" db="EMBL/GenBank/DDBJ databases">
        <authorList>
            <person name="Gomez-Valero L."/>
        </authorList>
    </citation>
    <scope>NUCLEOTIDE SEQUENCE [LARGE SCALE GENOMIC DNA]</scope>
    <source>
        <strain evidence="9">ATCC35250</strain>
    </source>
</reference>